<reference evidence="2 3" key="1">
    <citation type="submission" date="2020-08" db="EMBL/GenBank/DDBJ databases">
        <authorList>
            <person name="Liu C."/>
            <person name="Sun Q."/>
        </authorList>
    </citation>
    <scope>NUCLEOTIDE SEQUENCE [LARGE SCALE GENOMIC DNA]</scope>
    <source>
        <strain evidence="2 3">NSJ-61</strain>
    </source>
</reference>
<dbReference type="SMART" id="SM00530">
    <property type="entry name" value="HTH_XRE"/>
    <property type="match status" value="1"/>
</dbReference>
<dbReference type="PROSITE" id="PS50943">
    <property type="entry name" value="HTH_CROC1"/>
    <property type="match status" value="1"/>
</dbReference>
<dbReference type="Pfam" id="PF01381">
    <property type="entry name" value="HTH_3"/>
    <property type="match status" value="1"/>
</dbReference>
<evidence type="ECO:0000313" key="3">
    <source>
        <dbReference type="Proteomes" id="UP000515856"/>
    </source>
</evidence>
<dbReference type="InterPro" id="IPR010982">
    <property type="entry name" value="Lambda_DNA-bd_dom_sf"/>
</dbReference>
<dbReference type="CDD" id="cd00093">
    <property type="entry name" value="HTH_XRE"/>
    <property type="match status" value="1"/>
</dbReference>
<dbReference type="SUPFAM" id="SSF47413">
    <property type="entry name" value="lambda repressor-like DNA-binding domains"/>
    <property type="match status" value="1"/>
</dbReference>
<dbReference type="RefSeq" id="WP_117452140.1">
    <property type="nucleotide sequence ID" value="NZ_CP060636.1"/>
</dbReference>
<name>A0A7G9GLQ8_9FIRM</name>
<gene>
    <name evidence="2" type="ORF">H9Q80_16050</name>
</gene>
<organism evidence="2 3">
    <name type="scientific">[Eubacterium] hominis</name>
    <dbReference type="NCBI Taxonomy" id="2764325"/>
    <lineage>
        <taxon>Bacteria</taxon>
        <taxon>Bacillati</taxon>
        <taxon>Bacillota</taxon>
        <taxon>Erysipelotrichia</taxon>
        <taxon>Erysipelotrichales</taxon>
        <taxon>Erysipelotrichaceae</taxon>
        <taxon>Amedibacillus</taxon>
    </lineage>
</organism>
<protein>
    <submittedName>
        <fullName evidence="2">Helix-turn-helix transcriptional regulator</fullName>
    </submittedName>
</protein>
<dbReference type="KEGG" id="ehn:H9Q80_16050"/>
<keyword evidence="3" id="KW-1185">Reference proteome</keyword>
<evidence type="ECO:0000313" key="2">
    <source>
        <dbReference type="EMBL" id="QNM11740.1"/>
    </source>
</evidence>
<accession>A0A7G9GLQ8</accession>
<dbReference type="GO" id="GO:0003677">
    <property type="term" value="F:DNA binding"/>
    <property type="evidence" value="ECO:0007669"/>
    <property type="project" value="InterPro"/>
</dbReference>
<evidence type="ECO:0000259" key="1">
    <source>
        <dbReference type="PROSITE" id="PS50943"/>
    </source>
</evidence>
<sequence length="60" mass="7103">MNLKRFRASLRLNQKQMAEKIGVSASYYYKVESGMRYPSFCFLQKLKIAFPKANVDELFF</sequence>
<feature type="domain" description="HTH cro/C1-type" evidence="1">
    <location>
        <begin position="3"/>
        <end position="58"/>
    </location>
</feature>
<dbReference type="Proteomes" id="UP000515856">
    <property type="component" value="Chromosome"/>
</dbReference>
<dbReference type="Gene3D" id="1.10.260.40">
    <property type="entry name" value="lambda repressor-like DNA-binding domains"/>
    <property type="match status" value="1"/>
</dbReference>
<dbReference type="EMBL" id="CP060636">
    <property type="protein sequence ID" value="QNM11740.1"/>
    <property type="molecule type" value="Genomic_DNA"/>
</dbReference>
<dbReference type="InterPro" id="IPR001387">
    <property type="entry name" value="Cro/C1-type_HTH"/>
</dbReference>
<proteinExistence type="predicted"/>
<dbReference type="AlphaFoldDB" id="A0A7G9GLQ8"/>